<keyword evidence="4" id="KW-1185">Reference proteome</keyword>
<gene>
    <name evidence="3" type="ORF">ISS99_10445</name>
</gene>
<proteinExistence type="predicted"/>
<dbReference type="PROSITE" id="PS50966">
    <property type="entry name" value="ZF_SWIM"/>
    <property type="match status" value="1"/>
</dbReference>
<evidence type="ECO:0000313" key="3">
    <source>
        <dbReference type="EMBL" id="MBM7129948.1"/>
    </source>
</evidence>
<name>A0ABS2KFK0_9GAMM</name>
<evidence type="ECO:0000256" key="1">
    <source>
        <dbReference type="PROSITE-ProRule" id="PRU00325"/>
    </source>
</evidence>
<evidence type="ECO:0000259" key="2">
    <source>
        <dbReference type="PROSITE" id="PS50966"/>
    </source>
</evidence>
<keyword evidence="1" id="KW-0479">Metal-binding</keyword>
<dbReference type="EMBL" id="JADIKF010000038">
    <property type="protein sequence ID" value="MBM7129948.1"/>
    <property type="molecule type" value="Genomic_DNA"/>
</dbReference>
<sequence>MSLRTALRAQLRAMDEEAFVALANRGLYRRAGKDLESVSVRLGEETGDALHVSVGDRTVTFSSAGVANARCDCPSTTVCQHIIAAAMWLQNQAALDEASTGTSTGSAQDDAEASVRDSLCAELEAFGDEQLIAYAGKAAYRWAWQFVQNMEVLPKIGGERHISIELPELRMTFRYPGGPLDNLISEHRGSKLEKYRIAAVLAYRRANNLEIVAPTVREEARSGQIDFGKDHAIAERADQALATSRQRLRENVIELLQESVELGLSHLSIGTHERYATLAVWAQGAQYPRLALLLRRLADHVELLLERASSADEHRLLDEASLALALTTAIDRSAAKQLQPKALIGRSREQYASTSTIELVGLGASPWRSASGYVGLTMLFWSPEEGEFLSCTDARPEAQGFFNPIARYEAPGPWSGLISPAHATGRRLALMGARVSGSGRISGSEATSALIKTDRHFDQALSGLPTHVSWKELAEAFINAGRNLLSEPKPLRCWFALKVARFGEPSFDSARQLLTWPLFDREQNSLVAEIPYSNYSAAAIDALLAKDATGIDSEALVIARMRAQDGRLVAEPLSLLSRDAGGELVVEALYFPEQSKNVVAATPSLGAAAPGEAFGHRSHPSQNLRLDELAHALRRSAERGANDAFRRELDRCIATLRVTGFNGFTTSLPQETPAHYLLRANFVRMQYLRLLGDEEETESEVL</sequence>
<comment type="caution">
    <text evidence="3">The sequence shown here is derived from an EMBL/GenBank/DDBJ whole genome shotgun (WGS) entry which is preliminary data.</text>
</comment>
<feature type="domain" description="SWIM-type" evidence="2">
    <location>
        <begin position="57"/>
        <end position="90"/>
    </location>
</feature>
<dbReference type="Proteomes" id="UP001430193">
    <property type="component" value="Unassembled WGS sequence"/>
</dbReference>
<organism evidence="3 4">
    <name type="scientific">Dyella mobilis</name>
    <dbReference type="NCBI Taxonomy" id="1849582"/>
    <lineage>
        <taxon>Bacteria</taxon>
        <taxon>Pseudomonadati</taxon>
        <taxon>Pseudomonadota</taxon>
        <taxon>Gammaproteobacteria</taxon>
        <taxon>Lysobacterales</taxon>
        <taxon>Rhodanobacteraceae</taxon>
        <taxon>Dyella</taxon>
    </lineage>
</organism>
<dbReference type="RefSeq" id="WP_204631541.1">
    <property type="nucleotide sequence ID" value="NZ_BSOC01000003.1"/>
</dbReference>
<reference evidence="3" key="1">
    <citation type="submission" date="2020-10" db="EMBL/GenBank/DDBJ databases">
        <title>Phylogeny of dyella-like bacteria.</title>
        <authorList>
            <person name="Fu J."/>
        </authorList>
    </citation>
    <scope>NUCLEOTIDE SEQUENCE</scope>
    <source>
        <strain evidence="3">DHON07</strain>
    </source>
</reference>
<dbReference type="InterPro" id="IPR007527">
    <property type="entry name" value="Znf_SWIM"/>
</dbReference>
<keyword evidence="1" id="KW-0862">Zinc</keyword>
<evidence type="ECO:0000313" key="4">
    <source>
        <dbReference type="Proteomes" id="UP001430193"/>
    </source>
</evidence>
<accession>A0ABS2KFK0</accession>
<keyword evidence="1" id="KW-0863">Zinc-finger</keyword>
<protein>
    <recommendedName>
        <fullName evidence="2">SWIM-type domain-containing protein</fullName>
    </recommendedName>
</protein>